<feature type="transmembrane region" description="Helical" evidence="2">
    <location>
        <begin position="833"/>
        <end position="855"/>
    </location>
</feature>
<gene>
    <name evidence="3" type="ORF">AK812_SmicGene14460</name>
</gene>
<evidence type="ECO:0000313" key="4">
    <source>
        <dbReference type="Proteomes" id="UP000186817"/>
    </source>
</evidence>
<feature type="transmembrane region" description="Helical" evidence="2">
    <location>
        <begin position="798"/>
        <end position="821"/>
    </location>
</feature>
<evidence type="ECO:0000313" key="3">
    <source>
        <dbReference type="EMBL" id="OLQ02685.1"/>
    </source>
</evidence>
<proteinExistence type="predicted"/>
<keyword evidence="2" id="KW-0812">Transmembrane</keyword>
<evidence type="ECO:0000256" key="2">
    <source>
        <dbReference type="SAM" id="Phobius"/>
    </source>
</evidence>
<dbReference type="Proteomes" id="UP000186817">
    <property type="component" value="Unassembled WGS sequence"/>
</dbReference>
<feature type="transmembrane region" description="Helical" evidence="2">
    <location>
        <begin position="773"/>
        <end position="791"/>
    </location>
</feature>
<feature type="region of interest" description="Disordered" evidence="1">
    <location>
        <begin position="1"/>
        <end position="76"/>
    </location>
</feature>
<sequence length="999" mass="110370">MAADHGDDVECGEPDSNGGYNDAAAGDNDDDGNDDGDDDDDNDDDDDDDDDHDHDHDHDHGDDGDDEHDDDGDHDDAIVVVDDDDEEEEEEEERASGMIDLKDRLATYMADEKAENDKDADSGGTFALVIVGDGGRDFADNAWNHALLMTLPRMEDFVRRRLQDLAKGSTAGLKLDPSVSLRLLQLHLRWIAQARPPNLAKVSSAAEAEQRPAKMPDAVDMSASGRIYQNPDNPRELWFNLGWYIKDKYKFPSYEGWMGEFVSADDYNNVVKGLQDELNGSTVTETKDQVDQSAVGCCLITLCLACPVCTCKVLCYDCGLKSLKGKLTSRLEKSGIQQDMRIEFVKVHDGKKGNVWKDTWSTPLQLKKNGEPPCEGGPPPGCNLVIITKQPILWPPQKESKDALADALQMGVAGAKSAIQGAVAWAQSDEVQDAVKGAVDKTKDAAKAAVEWAQSDEVQDAVKGAVDKTKDAAKAAVEWAQSDEVQDAVKDAAKKSKEAAKDAADWVQTQVIEYVAKSCPHCQSMEPLWKDIVLPDDDVNSELQKAYVLIIGGGLASHWCSLWIFEKGEVYSMELMGYRMLQSRYKMRHLYSFATGCRTPPPPGPDFRRGEEDQDDEEDEHWCGEFSKLRAVVEYVWPFQHIWPHQLRESVQHCLFGFLHRSGRKNFIMTGKFKLQLPKSAGVLTCLDLICIKDTSPHDLRKRASKLPLGDAFYELHVHNCQLFLLQLLCEKYEVEVAKLPLTAGSIAAGPSLLLLEVAFIAIFHALRHWHPNFAMLVGLLWVAAEAYLTWRYVYSHALSATSGVVIGGVGTMCLWVGVAVHSPSDYVFVDSIPVLSLLWDLCMVAEALTVNMVYHDAALTLLNLMLIILAIVGIGILQFLNGRPVQELYEGVAGAVLGSLPLVFGYRLFLKIDDRLSRFLCASCLMKDTKCLLCPKLLKGLLVLLRGWVYKDGDQGPGYYKEDDGCPNLGCCGGARENSINLEVDLSSDKSAVVAQMR</sequence>
<feature type="compositionally biased region" description="Acidic residues" evidence="1">
    <location>
        <begin position="27"/>
        <end position="52"/>
    </location>
</feature>
<dbReference type="EMBL" id="LSRX01000258">
    <property type="protein sequence ID" value="OLQ02685.1"/>
    <property type="molecule type" value="Genomic_DNA"/>
</dbReference>
<feature type="transmembrane region" description="Helical" evidence="2">
    <location>
        <begin position="862"/>
        <end position="881"/>
    </location>
</feature>
<keyword evidence="2" id="KW-0472">Membrane</keyword>
<dbReference type="OrthoDB" id="417880at2759"/>
<keyword evidence="2" id="KW-1133">Transmembrane helix</keyword>
<evidence type="ECO:0000256" key="1">
    <source>
        <dbReference type="SAM" id="MobiDB-lite"/>
    </source>
</evidence>
<keyword evidence="4" id="KW-1185">Reference proteome</keyword>
<organism evidence="3 4">
    <name type="scientific">Symbiodinium microadriaticum</name>
    <name type="common">Dinoflagellate</name>
    <name type="synonym">Zooxanthella microadriatica</name>
    <dbReference type="NCBI Taxonomy" id="2951"/>
    <lineage>
        <taxon>Eukaryota</taxon>
        <taxon>Sar</taxon>
        <taxon>Alveolata</taxon>
        <taxon>Dinophyceae</taxon>
        <taxon>Suessiales</taxon>
        <taxon>Symbiodiniaceae</taxon>
        <taxon>Symbiodinium</taxon>
    </lineage>
</organism>
<reference evidence="3 4" key="1">
    <citation type="submission" date="2016-02" db="EMBL/GenBank/DDBJ databases">
        <title>Genome analysis of coral dinoflagellate symbionts highlights evolutionary adaptations to a symbiotic lifestyle.</title>
        <authorList>
            <person name="Aranda M."/>
            <person name="Li Y."/>
            <person name="Liew Y.J."/>
            <person name="Baumgarten S."/>
            <person name="Simakov O."/>
            <person name="Wilson M."/>
            <person name="Piel J."/>
            <person name="Ashoor H."/>
            <person name="Bougouffa S."/>
            <person name="Bajic V.B."/>
            <person name="Ryu T."/>
            <person name="Ravasi T."/>
            <person name="Bayer T."/>
            <person name="Micklem G."/>
            <person name="Kim H."/>
            <person name="Bhak J."/>
            <person name="Lajeunesse T.C."/>
            <person name="Voolstra C.R."/>
        </authorList>
    </citation>
    <scope>NUCLEOTIDE SEQUENCE [LARGE SCALE GENOMIC DNA]</scope>
    <source>
        <strain evidence="3 4">CCMP2467</strain>
    </source>
</reference>
<accession>A0A1Q9E5I5</accession>
<feature type="transmembrane region" description="Helical" evidence="2">
    <location>
        <begin position="893"/>
        <end position="911"/>
    </location>
</feature>
<feature type="compositionally biased region" description="Acidic residues" evidence="1">
    <location>
        <begin position="62"/>
        <end position="74"/>
    </location>
</feature>
<comment type="caution">
    <text evidence="3">The sequence shown here is derived from an EMBL/GenBank/DDBJ whole genome shotgun (WGS) entry which is preliminary data.</text>
</comment>
<protein>
    <submittedName>
        <fullName evidence="3">Uncharacterized protein</fullName>
    </submittedName>
</protein>
<dbReference type="AlphaFoldDB" id="A0A1Q9E5I5"/>
<name>A0A1Q9E5I5_SYMMI</name>